<feature type="signal peptide" evidence="1">
    <location>
        <begin position="1"/>
        <end position="22"/>
    </location>
</feature>
<protein>
    <submittedName>
        <fullName evidence="2">Putative secreted protein</fullName>
    </submittedName>
</protein>
<name>A0A2M4DBX3_ANODA</name>
<keyword evidence="1" id="KW-0732">Signal</keyword>
<evidence type="ECO:0000256" key="1">
    <source>
        <dbReference type="SAM" id="SignalP"/>
    </source>
</evidence>
<dbReference type="AlphaFoldDB" id="A0A2M4DBX3"/>
<feature type="chain" id="PRO_5014720948" evidence="1">
    <location>
        <begin position="23"/>
        <end position="86"/>
    </location>
</feature>
<proteinExistence type="predicted"/>
<evidence type="ECO:0000313" key="2">
    <source>
        <dbReference type="EMBL" id="MBW75067.1"/>
    </source>
</evidence>
<sequence length="86" mass="8863">MASLSPTVVVVVVVAVAAPELALEAIFPTIKPALCYNKVTLEVTTPLQLSPPPIASPPPQTLLVAAAPAPAWSPLVQRSAPYPVLT</sequence>
<dbReference type="EMBL" id="GGFL01010889">
    <property type="protein sequence ID" value="MBW75067.1"/>
    <property type="molecule type" value="Transcribed_RNA"/>
</dbReference>
<organism evidence="2">
    <name type="scientific">Anopheles darlingi</name>
    <name type="common">Mosquito</name>
    <dbReference type="NCBI Taxonomy" id="43151"/>
    <lineage>
        <taxon>Eukaryota</taxon>
        <taxon>Metazoa</taxon>
        <taxon>Ecdysozoa</taxon>
        <taxon>Arthropoda</taxon>
        <taxon>Hexapoda</taxon>
        <taxon>Insecta</taxon>
        <taxon>Pterygota</taxon>
        <taxon>Neoptera</taxon>
        <taxon>Endopterygota</taxon>
        <taxon>Diptera</taxon>
        <taxon>Nematocera</taxon>
        <taxon>Culicoidea</taxon>
        <taxon>Culicidae</taxon>
        <taxon>Anophelinae</taxon>
        <taxon>Anopheles</taxon>
    </lineage>
</organism>
<reference evidence="2" key="1">
    <citation type="submission" date="2018-01" db="EMBL/GenBank/DDBJ databases">
        <title>An insight into the sialome of Amazonian anophelines.</title>
        <authorList>
            <person name="Ribeiro J.M."/>
            <person name="Scarpassa V."/>
            <person name="Calvo E."/>
        </authorList>
    </citation>
    <scope>NUCLEOTIDE SEQUENCE</scope>
</reference>
<accession>A0A2M4DBX3</accession>